<dbReference type="CDD" id="cd09742">
    <property type="entry name" value="Csm6_III-A"/>
    <property type="match status" value="1"/>
</dbReference>
<evidence type="ECO:0000259" key="1">
    <source>
        <dbReference type="Pfam" id="PF09651"/>
    </source>
</evidence>
<dbReference type="EMBL" id="CP003096">
    <property type="protein sequence ID" value="AER65972.1"/>
    <property type="molecule type" value="Genomic_DNA"/>
</dbReference>
<name>G7V6E3_THELD</name>
<accession>G7V6E3</accession>
<reference evidence="3" key="1">
    <citation type="submission" date="2011-10" db="EMBL/GenBank/DDBJ databases">
        <title>The complete genome of chromosome of Thermovirga lienii DSM 17291.</title>
        <authorList>
            <consortium name="US DOE Joint Genome Institute (JGI-PGF)"/>
            <person name="Lucas S."/>
            <person name="Copeland A."/>
            <person name="Lapidus A."/>
            <person name="Glavina del Rio T."/>
            <person name="Dalin E."/>
            <person name="Tice H."/>
            <person name="Bruce D."/>
            <person name="Goodwin L."/>
            <person name="Pitluck S."/>
            <person name="Peters L."/>
            <person name="Mikhailova N."/>
            <person name="Saunders E."/>
            <person name="Kyrpides N."/>
            <person name="Mavromatis K."/>
            <person name="Ivanova N."/>
            <person name="Last F.I."/>
            <person name="Brettin T."/>
            <person name="Detter J.C."/>
            <person name="Han C."/>
            <person name="Larimer F."/>
            <person name="Land M."/>
            <person name="Hauser L."/>
            <person name="Markowitz V."/>
            <person name="Cheng J.-F."/>
            <person name="Hugenholtz P."/>
            <person name="Woyke T."/>
            <person name="Wu D."/>
            <person name="Spring S."/>
            <person name="Schroeder M."/>
            <person name="Brambilla E.-M."/>
            <person name="Klenk H.-P."/>
            <person name="Eisen J.A."/>
        </authorList>
    </citation>
    <scope>NUCLEOTIDE SEQUENCE [LARGE SCALE GENOMIC DNA]</scope>
    <source>
        <strain evidence="3">ATCC BAA-1197 / DSM 17291 / Cas60314</strain>
    </source>
</reference>
<dbReference type="Proteomes" id="UP000005868">
    <property type="component" value="Chromosome"/>
</dbReference>
<dbReference type="NCBIfam" id="TIGR02619">
    <property type="entry name" value="putative CRISPR-associated protein, APE2256 family"/>
    <property type="match status" value="1"/>
</dbReference>
<proteinExistence type="predicted"/>
<dbReference type="KEGG" id="tli:Tlie_0230"/>
<evidence type="ECO:0000313" key="2">
    <source>
        <dbReference type="EMBL" id="AER65972.1"/>
    </source>
</evidence>
<dbReference type="Gene3D" id="1.10.196.30">
    <property type="match status" value="1"/>
</dbReference>
<dbReference type="Pfam" id="PF09651">
    <property type="entry name" value="Cas_APE2256"/>
    <property type="match status" value="1"/>
</dbReference>
<dbReference type="eggNOG" id="COG4006">
    <property type="taxonomic scope" value="Bacteria"/>
</dbReference>
<dbReference type="STRING" id="580340.Tlie_0230"/>
<keyword evidence="3" id="KW-1185">Reference proteome</keyword>
<dbReference type="AlphaFoldDB" id="G7V6E3"/>
<dbReference type="HOGENOM" id="CLU_060726_0_0_0"/>
<evidence type="ECO:0000313" key="3">
    <source>
        <dbReference type="Proteomes" id="UP000005868"/>
    </source>
</evidence>
<protein>
    <submittedName>
        <fullName evidence="2">CRISPR-associated protein, APE2256 family</fullName>
    </submittedName>
</protein>
<feature type="domain" description="CRISPR system ring nuclease SSO1393-like" evidence="1">
    <location>
        <begin position="66"/>
        <end position="202"/>
    </location>
</feature>
<dbReference type="Gene3D" id="3.40.50.10770">
    <property type="entry name" value="Hypothetical protein VC1899 like domain (Restriction endonuclease-like)"/>
    <property type="match status" value="1"/>
</dbReference>
<dbReference type="InterPro" id="IPR013442">
    <property type="entry name" value="SSO1393-like"/>
</dbReference>
<reference evidence="2 3" key="2">
    <citation type="journal article" date="2012" name="Stand. Genomic Sci.">
        <title>Genome sequence of the moderately thermophilic, amino-acid-degrading and sulfur-reducing bacterium Thermovirga lienii type strain (Cas60314(T)).</title>
        <authorList>
            <person name="Goker M."/>
            <person name="Saunders E."/>
            <person name="Lapidus A."/>
            <person name="Nolan M."/>
            <person name="Lucas S."/>
            <person name="Hammon N."/>
            <person name="Deshpande S."/>
            <person name="Cheng J.F."/>
            <person name="Han C."/>
            <person name="Tapia R."/>
            <person name="Goodwin L.A."/>
            <person name="Pitluck S."/>
            <person name="Liolios K."/>
            <person name="Mavromatis K."/>
            <person name="Pagani I."/>
            <person name="Ivanova N."/>
            <person name="Mikhailova N."/>
            <person name="Pati A."/>
            <person name="Chen A."/>
            <person name="Palaniappan K."/>
            <person name="Land M."/>
            <person name="Chang Y.J."/>
            <person name="Jeffries C.D."/>
            <person name="Brambilla E.M."/>
            <person name="Rohde M."/>
            <person name="Spring S."/>
            <person name="Detter J.C."/>
            <person name="Woyke T."/>
            <person name="Bristow J."/>
            <person name="Eisen J.A."/>
            <person name="Markowitz V."/>
            <person name="Hugenholtz P."/>
            <person name="Kyrpides N.C."/>
            <person name="Klenk H.P."/>
        </authorList>
    </citation>
    <scope>NUCLEOTIDE SEQUENCE [LARGE SCALE GENOMIC DNA]</scope>
    <source>
        <strain evidence="3">ATCC BAA-1197 / DSM 17291 / Cas60314</strain>
    </source>
</reference>
<sequence>MNPSVVVITTGTSVLRDGASEEERKILNRTANKKESDLSPEEKSIIDGIAKRQGTLLLQCSIEEARNMSAELNGVLGLYRSSPEEGKNNIHFLLRSDTYQGAKAAEIISEWMHHKGLNTQSENFPGLNTSSIADFTSAMSDLVKWCDQILPGYSRKGYRVVFCLVGGFKSFQGFMQALGMFYADESVYIYENSDELLRLPRLPVDLESSFASVIKKKHHIVRRMLYKDIPVSECEGIPEIMLLEVDGFCSLSPWGDLIFNKFKEKYYSSEILLPPPSAKIKIKEKALEHISKDAARVRDFNERLDDLARFLETQQNIKRLDFKKLKGNPIPPCTHEADLSADKGAWRIFGYFEDECFVIHHVGESDLH</sequence>
<dbReference type="OrthoDB" id="9772362at2"/>
<gene>
    <name evidence="2" type="ordered locus">Tlie_0230</name>
</gene>
<organism evidence="2 3">
    <name type="scientific">Thermovirga lienii (strain ATCC BAA-1197 / DSM 17291 / Cas60314)</name>
    <dbReference type="NCBI Taxonomy" id="580340"/>
    <lineage>
        <taxon>Bacteria</taxon>
        <taxon>Thermotogati</taxon>
        <taxon>Synergistota</taxon>
        <taxon>Synergistia</taxon>
        <taxon>Synergistales</taxon>
        <taxon>Thermovirgaceae</taxon>
        <taxon>Thermovirga</taxon>
    </lineage>
</organism>